<comment type="caution">
    <text evidence="1">The sequence shown here is derived from an EMBL/GenBank/DDBJ whole genome shotgun (WGS) entry which is preliminary data.</text>
</comment>
<evidence type="ECO:0000313" key="2">
    <source>
        <dbReference type="Proteomes" id="UP000578091"/>
    </source>
</evidence>
<keyword evidence="2" id="KW-1185">Reference proteome</keyword>
<dbReference type="RefSeq" id="WP_180679474.1">
    <property type="nucleotide sequence ID" value="NZ_JACCKA010000085.1"/>
</dbReference>
<dbReference type="EMBL" id="JACCKA010000085">
    <property type="protein sequence ID" value="NZA27707.1"/>
    <property type="molecule type" value="Genomic_DNA"/>
</dbReference>
<protein>
    <submittedName>
        <fullName evidence="1">Uncharacterized protein</fullName>
    </submittedName>
</protein>
<dbReference type="Proteomes" id="UP000578091">
    <property type="component" value="Unassembled WGS sequence"/>
</dbReference>
<accession>A0A853JGL3</accession>
<dbReference type="AlphaFoldDB" id="A0A853JGL3"/>
<name>A0A853JGL3_9GAMM</name>
<organism evidence="1 2">
    <name type="scientific">Luteimonas salinisoli</name>
    <dbReference type="NCBI Taxonomy" id="2752307"/>
    <lineage>
        <taxon>Bacteria</taxon>
        <taxon>Pseudomonadati</taxon>
        <taxon>Pseudomonadota</taxon>
        <taxon>Gammaproteobacteria</taxon>
        <taxon>Lysobacterales</taxon>
        <taxon>Lysobacteraceae</taxon>
        <taxon>Luteimonas</taxon>
    </lineage>
</organism>
<gene>
    <name evidence="1" type="ORF">H0E84_15100</name>
</gene>
<reference evidence="1 2" key="1">
    <citation type="submission" date="2020-07" db="EMBL/GenBank/DDBJ databases">
        <title>Luteimonas sp. SJ-92.</title>
        <authorList>
            <person name="Huang X.-X."/>
            <person name="Xu L."/>
            <person name="Sun J.-Q."/>
        </authorList>
    </citation>
    <scope>NUCLEOTIDE SEQUENCE [LARGE SCALE GENOMIC DNA]</scope>
    <source>
        <strain evidence="1 2">SJ-92</strain>
    </source>
</reference>
<proteinExistence type="predicted"/>
<evidence type="ECO:0000313" key="1">
    <source>
        <dbReference type="EMBL" id="NZA27707.1"/>
    </source>
</evidence>
<sequence length="139" mass="14332">MKMGSAPPDSAATGDVIAIGTAPLDDHSLPALGEVIFSAARQVRGLLDQVYAQRLAPAAAVDAPTVPQADHPAFASELHARLPHARSLRQEMKAAAAHRADGADDLAPGRQAVAQMLGGVIEGLEARFDVVPEEASAGR</sequence>